<keyword evidence="12" id="KW-0406">Ion transport</keyword>
<name>A0A9P8NV54_9ASCO</name>
<gene>
    <name evidence="17" type="ORF">OGAPHI_006871</name>
</gene>
<proteinExistence type="inferred from homology"/>
<keyword evidence="10 15" id="KW-1133">Transmembrane helix</keyword>
<feature type="transmembrane region" description="Helical" evidence="15">
    <location>
        <begin position="100"/>
        <end position="122"/>
    </location>
</feature>
<feature type="transmembrane region" description="Helical" evidence="15">
    <location>
        <begin position="221"/>
        <end position="239"/>
    </location>
</feature>
<dbReference type="InterPro" id="IPR051410">
    <property type="entry name" value="Ferric/Cupric_Reductase"/>
</dbReference>
<keyword evidence="5" id="KW-1003">Cell membrane</keyword>
<dbReference type="InterPro" id="IPR013121">
    <property type="entry name" value="Fe_red_NAD-bd_6"/>
</dbReference>
<evidence type="ECO:0000256" key="11">
    <source>
        <dbReference type="ARBA" id="ARBA00023002"/>
    </source>
</evidence>
<dbReference type="PROSITE" id="PS51384">
    <property type="entry name" value="FAD_FR"/>
    <property type="match status" value="1"/>
</dbReference>
<dbReference type="GO" id="GO:0005886">
    <property type="term" value="C:plasma membrane"/>
    <property type="evidence" value="ECO:0007669"/>
    <property type="project" value="UniProtKB-SubCell"/>
</dbReference>
<dbReference type="EC" id="1.16.1.9" evidence="3"/>
<evidence type="ECO:0000256" key="9">
    <source>
        <dbReference type="ARBA" id="ARBA00022982"/>
    </source>
</evidence>
<dbReference type="InterPro" id="IPR017938">
    <property type="entry name" value="Riboflavin_synthase-like_b-brl"/>
</dbReference>
<feature type="transmembrane region" description="Helical" evidence="15">
    <location>
        <begin position="251"/>
        <end position="272"/>
    </location>
</feature>
<dbReference type="InterPro" id="IPR017927">
    <property type="entry name" value="FAD-bd_FR_type"/>
</dbReference>
<keyword evidence="18" id="KW-1185">Reference proteome</keyword>
<organism evidence="17 18">
    <name type="scientific">Ogataea philodendri</name>
    <dbReference type="NCBI Taxonomy" id="1378263"/>
    <lineage>
        <taxon>Eukaryota</taxon>
        <taxon>Fungi</taxon>
        <taxon>Dikarya</taxon>
        <taxon>Ascomycota</taxon>
        <taxon>Saccharomycotina</taxon>
        <taxon>Pichiomycetes</taxon>
        <taxon>Pichiales</taxon>
        <taxon>Pichiaceae</taxon>
        <taxon>Ogataea</taxon>
    </lineage>
</organism>
<dbReference type="GO" id="GO:0006826">
    <property type="term" value="P:iron ion transport"/>
    <property type="evidence" value="ECO:0007669"/>
    <property type="project" value="TreeGrafter"/>
</dbReference>
<keyword evidence="7 15" id="KW-0812">Transmembrane</keyword>
<keyword evidence="4" id="KW-0813">Transport</keyword>
<dbReference type="Gene3D" id="3.40.50.80">
    <property type="entry name" value="Nucleotide-binding domain of ferredoxin-NADP reductase (FNR) module"/>
    <property type="match status" value="1"/>
</dbReference>
<protein>
    <recommendedName>
        <fullName evidence="3">ferric-chelate reductase (NADPH)</fullName>
        <ecNumber evidence="3">1.16.1.9</ecNumber>
    </recommendedName>
</protein>
<keyword evidence="11" id="KW-0560">Oxidoreductase</keyword>
<evidence type="ECO:0000256" key="2">
    <source>
        <dbReference type="ARBA" id="ARBA00006278"/>
    </source>
</evidence>
<evidence type="ECO:0000256" key="13">
    <source>
        <dbReference type="ARBA" id="ARBA00023136"/>
    </source>
</evidence>
<feature type="transmembrane region" description="Helical" evidence="15">
    <location>
        <begin position="278"/>
        <end position="298"/>
    </location>
</feature>
<dbReference type="GO" id="GO:0052851">
    <property type="term" value="F:ferric-chelate reductase (NADPH) activity"/>
    <property type="evidence" value="ECO:0007669"/>
    <property type="project" value="UniProtKB-EC"/>
</dbReference>
<dbReference type="Pfam" id="PF08030">
    <property type="entry name" value="NAD_binding_6"/>
    <property type="match status" value="1"/>
</dbReference>
<comment type="subcellular location">
    <subcellularLocation>
        <location evidence="1">Cell membrane</location>
        <topology evidence="1">Multi-pass membrane protein</topology>
    </subcellularLocation>
</comment>
<dbReference type="SUPFAM" id="SSF63380">
    <property type="entry name" value="Riboflavin synthase domain-like"/>
    <property type="match status" value="1"/>
</dbReference>
<dbReference type="SFLD" id="SFLDS00052">
    <property type="entry name" value="Ferric_Reductase_Domain"/>
    <property type="match status" value="1"/>
</dbReference>
<dbReference type="GO" id="GO:0006879">
    <property type="term" value="P:intracellular iron ion homeostasis"/>
    <property type="evidence" value="ECO:0007669"/>
    <property type="project" value="TreeGrafter"/>
</dbReference>
<dbReference type="SUPFAM" id="SSF52343">
    <property type="entry name" value="Ferredoxin reductase-like, C-terminal NADP-linked domain"/>
    <property type="match status" value="1"/>
</dbReference>
<comment type="catalytic activity">
    <reaction evidence="14">
        <text>2 a Fe(II)-siderophore + NADP(+) + H(+) = 2 a Fe(III)-siderophore + NADPH</text>
        <dbReference type="Rhea" id="RHEA:28795"/>
        <dbReference type="Rhea" id="RHEA-COMP:11342"/>
        <dbReference type="Rhea" id="RHEA-COMP:11344"/>
        <dbReference type="ChEBI" id="CHEBI:15378"/>
        <dbReference type="ChEBI" id="CHEBI:29033"/>
        <dbReference type="ChEBI" id="CHEBI:29034"/>
        <dbReference type="ChEBI" id="CHEBI:57783"/>
        <dbReference type="ChEBI" id="CHEBI:58349"/>
        <dbReference type="EC" id="1.16.1.9"/>
    </reaction>
</comment>
<sequence length="556" mass="63450">MKDHIVYGNVHCIADKETDLYTQLTNASQAATPWAHMAYYGKYVSYFLAGCVFLATMKHFLFTNYSVDRKHGGSASIWEKAVGWSRFVVYRQIPTNICRYLGLPSSVGSLLIVAAVSLYSMLFCFVPHPLYRACLGFGSPPMAVRAGLISMAFTPYIFIMSGKTNLIGFLTGISYEKLNKYHQLSSVLCLFFAWVHTLPYYIQSYREGGTHGVRLEMNSHLIYYTGIPPIVLLTLLWMCSWQFMRDRWYQFFISFHWLLAVCFYISLFYHVYNELQGHWYLVATIIVWGGQLLYRWFVKGYLRPGRVMKQVPAELVTHELLGRKSVQLQVDLPLECAPGQHIFLRTLDQTFMQSHPFSVIPNKHGFKLIVRVYNGFTKHLFEKASSSKQILVLVDGPYGGLARDPASFSNIYLVCSGSGITTCMPFIMRYLRHLDNPSATVSQIRLDWIVKQVEDVFWVEAELNQIYLSEKKPSGLEINVYCANPSEIKPLLGPRYHFFKPCPDEILKSYTLGSTNCIVCSGSETLKKQVANGSAALQSNIGKVREIYLHTEEFGL</sequence>
<evidence type="ECO:0000256" key="7">
    <source>
        <dbReference type="ARBA" id="ARBA00022692"/>
    </source>
</evidence>
<keyword evidence="8" id="KW-0274">FAD</keyword>
<dbReference type="EMBL" id="JAEUBE010000504">
    <property type="protein sequence ID" value="KAH3660285.1"/>
    <property type="molecule type" value="Genomic_DNA"/>
</dbReference>
<dbReference type="SFLD" id="SFLDG01168">
    <property type="entry name" value="Ferric_reductase_subgroup_(FRE"/>
    <property type="match status" value="1"/>
</dbReference>
<dbReference type="PANTHER" id="PTHR32361:SF23">
    <property type="entry name" value="FERRIC-CHELATE REDUCTASE"/>
    <property type="match status" value="1"/>
</dbReference>
<keyword evidence="9" id="KW-0249">Electron transport</keyword>
<feature type="domain" description="FAD-binding FR-type" evidence="16">
    <location>
        <begin position="308"/>
        <end position="404"/>
    </location>
</feature>
<dbReference type="GO" id="GO:0015677">
    <property type="term" value="P:copper ion import"/>
    <property type="evidence" value="ECO:0007669"/>
    <property type="project" value="TreeGrafter"/>
</dbReference>
<comment type="caution">
    <text evidence="17">The sequence shown here is derived from an EMBL/GenBank/DDBJ whole genome shotgun (WGS) entry which is preliminary data.</text>
</comment>
<dbReference type="InterPro" id="IPR013112">
    <property type="entry name" value="FAD-bd_8"/>
</dbReference>
<evidence type="ECO:0000256" key="6">
    <source>
        <dbReference type="ARBA" id="ARBA00022630"/>
    </source>
</evidence>
<keyword evidence="13 15" id="KW-0472">Membrane</keyword>
<reference evidence="17" key="2">
    <citation type="submission" date="2021-01" db="EMBL/GenBank/DDBJ databases">
        <authorList>
            <person name="Schikora-Tamarit M.A."/>
        </authorList>
    </citation>
    <scope>NUCLEOTIDE SEQUENCE</scope>
    <source>
        <strain evidence="17">CBS6075</strain>
    </source>
</reference>
<evidence type="ECO:0000256" key="1">
    <source>
        <dbReference type="ARBA" id="ARBA00004651"/>
    </source>
</evidence>
<evidence type="ECO:0000256" key="12">
    <source>
        <dbReference type="ARBA" id="ARBA00023065"/>
    </source>
</evidence>
<dbReference type="CDD" id="cd06186">
    <property type="entry name" value="NOX_Duox_like_FAD_NADP"/>
    <property type="match status" value="1"/>
</dbReference>
<dbReference type="InterPro" id="IPR013130">
    <property type="entry name" value="Fe3_Rdtase_TM_dom"/>
</dbReference>
<evidence type="ECO:0000313" key="17">
    <source>
        <dbReference type="EMBL" id="KAH3660285.1"/>
    </source>
</evidence>
<dbReference type="Pfam" id="PF01794">
    <property type="entry name" value="Ferric_reduct"/>
    <property type="match status" value="1"/>
</dbReference>
<feature type="transmembrane region" description="Helical" evidence="15">
    <location>
        <begin position="43"/>
        <end position="61"/>
    </location>
</feature>
<evidence type="ECO:0000256" key="10">
    <source>
        <dbReference type="ARBA" id="ARBA00022989"/>
    </source>
</evidence>
<evidence type="ECO:0000313" key="18">
    <source>
        <dbReference type="Proteomes" id="UP000769157"/>
    </source>
</evidence>
<evidence type="ECO:0000256" key="14">
    <source>
        <dbReference type="ARBA" id="ARBA00048483"/>
    </source>
</evidence>
<comment type="similarity">
    <text evidence="2">Belongs to the ferric reductase (FRE) family.</text>
</comment>
<dbReference type="Proteomes" id="UP000769157">
    <property type="component" value="Unassembled WGS sequence"/>
</dbReference>
<evidence type="ECO:0000256" key="5">
    <source>
        <dbReference type="ARBA" id="ARBA00022475"/>
    </source>
</evidence>
<evidence type="ECO:0000256" key="8">
    <source>
        <dbReference type="ARBA" id="ARBA00022827"/>
    </source>
</evidence>
<dbReference type="OrthoDB" id="17725at2759"/>
<keyword evidence="6" id="KW-0285">Flavoprotein</keyword>
<dbReference type="AlphaFoldDB" id="A0A9P8NV54"/>
<feature type="transmembrane region" description="Helical" evidence="15">
    <location>
        <begin position="142"/>
        <end position="160"/>
    </location>
</feature>
<dbReference type="InterPro" id="IPR039261">
    <property type="entry name" value="FNR_nucleotide-bd"/>
</dbReference>
<reference evidence="17" key="1">
    <citation type="journal article" date="2021" name="Open Biol.">
        <title>Shared evolutionary footprints suggest mitochondrial oxidative damage underlies multiple complex I losses in fungi.</title>
        <authorList>
            <person name="Schikora-Tamarit M.A."/>
            <person name="Marcet-Houben M."/>
            <person name="Nosek J."/>
            <person name="Gabaldon T."/>
        </authorList>
    </citation>
    <scope>NUCLEOTIDE SEQUENCE</scope>
    <source>
        <strain evidence="17">CBS6075</strain>
    </source>
</reference>
<dbReference type="RefSeq" id="XP_046057988.1">
    <property type="nucleotide sequence ID" value="XM_046208204.1"/>
</dbReference>
<evidence type="ECO:0000256" key="15">
    <source>
        <dbReference type="SAM" id="Phobius"/>
    </source>
</evidence>
<dbReference type="GeneID" id="70238835"/>
<accession>A0A9P8NV54</accession>
<evidence type="ECO:0000259" key="16">
    <source>
        <dbReference type="PROSITE" id="PS51384"/>
    </source>
</evidence>
<evidence type="ECO:0000256" key="3">
    <source>
        <dbReference type="ARBA" id="ARBA00012668"/>
    </source>
</evidence>
<evidence type="ECO:0000256" key="4">
    <source>
        <dbReference type="ARBA" id="ARBA00022448"/>
    </source>
</evidence>
<dbReference type="Pfam" id="PF08022">
    <property type="entry name" value="FAD_binding_8"/>
    <property type="match status" value="1"/>
</dbReference>
<feature type="transmembrane region" description="Helical" evidence="15">
    <location>
        <begin position="181"/>
        <end position="201"/>
    </location>
</feature>
<dbReference type="PANTHER" id="PTHR32361">
    <property type="entry name" value="FERRIC/CUPRIC REDUCTASE TRANSMEMBRANE COMPONENT"/>
    <property type="match status" value="1"/>
</dbReference>